<dbReference type="RefSeq" id="WP_117613485.1">
    <property type="nucleotide sequence ID" value="NZ_QRPD01000001.1"/>
</dbReference>
<reference evidence="4 5" key="1">
    <citation type="submission" date="2018-08" db="EMBL/GenBank/DDBJ databases">
        <title>A genome reference for cultivated species of the human gut microbiota.</title>
        <authorList>
            <person name="Zou Y."/>
            <person name="Xue W."/>
            <person name="Luo G."/>
        </authorList>
    </citation>
    <scope>NUCLEOTIDE SEQUENCE [LARGE SCALE GENOMIC DNA]</scope>
    <source>
        <strain evidence="2 6">AF19-4AC</strain>
        <strain evidence="3 5">AF36-1BH</strain>
        <strain evidence="1 4">OM02-12</strain>
    </source>
</reference>
<proteinExistence type="predicted"/>
<dbReference type="Proteomes" id="UP000283325">
    <property type="component" value="Unassembled WGS sequence"/>
</dbReference>
<dbReference type="EMBL" id="QRWH01000005">
    <property type="protein sequence ID" value="RGT09544.1"/>
    <property type="molecule type" value="Genomic_DNA"/>
</dbReference>
<evidence type="ECO:0000313" key="4">
    <source>
        <dbReference type="Proteomes" id="UP000261055"/>
    </source>
</evidence>
<dbReference type="EMBL" id="QRPD01000001">
    <property type="protein sequence ID" value="RHL90847.1"/>
    <property type="molecule type" value="Genomic_DNA"/>
</dbReference>
<dbReference type="Proteomes" id="UP000261055">
    <property type="component" value="Unassembled WGS sequence"/>
</dbReference>
<organism evidence="1 4">
    <name type="scientific">Dorea formicigenerans</name>
    <dbReference type="NCBI Taxonomy" id="39486"/>
    <lineage>
        <taxon>Bacteria</taxon>
        <taxon>Bacillati</taxon>
        <taxon>Bacillota</taxon>
        <taxon>Clostridia</taxon>
        <taxon>Lachnospirales</taxon>
        <taxon>Lachnospiraceae</taxon>
        <taxon>Dorea</taxon>
    </lineage>
</organism>
<protein>
    <recommendedName>
        <fullName evidence="7">DUF669 domain-containing protein</fullName>
    </recommendedName>
</protein>
<dbReference type="AlphaFoldDB" id="A0A3E5GTU5"/>
<evidence type="ECO:0000313" key="1">
    <source>
        <dbReference type="EMBL" id="RGO50782.1"/>
    </source>
</evidence>
<dbReference type="EMBL" id="QSVQ01000008">
    <property type="protein sequence ID" value="RGO50782.1"/>
    <property type="molecule type" value="Genomic_DNA"/>
</dbReference>
<comment type="caution">
    <text evidence="1">The sequence shown here is derived from an EMBL/GenBank/DDBJ whole genome shotgun (WGS) entry which is preliminary data.</text>
</comment>
<evidence type="ECO:0000313" key="3">
    <source>
        <dbReference type="EMBL" id="RHL90847.1"/>
    </source>
</evidence>
<evidence type="ECO:0000313" key="6">
    <source>
        <dbReference type="Proteomes" id="UP000283630"/>
    </source>
</evidence>
<dbReference type="Proteomes" id="UP000283630">
    <property type="component" value="Unassembled WGS sequence"/>
</dbReference>
<accession>A0A3E5GTU5</accession>
<gene>
    <name evidence="2" type="ORF">DWX53_07620</name>
    <name evidence="3" type="ORF">DWZ98_01665</name>
    <name evidence="1" type="ORF">DXB12_08190</name>
</gene>
<evidence type="ECO:0000313" key="2">
    <source>
        <dbReference type="EMBL" id="RGT09544.1"/>
    </source>
</evidence>
<name>A0A3E5GTU5_9FIRM</name>
<evidence type="ECO:0008006" key="7">
    <source>
        <dbReference type="Google" id="ProtNLM"/>
    </source>
</evidence>
<keyword evidence="4" id="KW-1185">Reference proteome</keyword>
<sequence length="147" mass="16866">MSDEVKGRELGWDDEVDKGADYVLLPEGEYDFTIESFERGRFEGSDKAPACPRAELKVKVETPEGVCLMNESLLLYDRMQWKLAEFFLSIGAEEVNGKVKMNWNIVPRATGRAIIEQRADRKDPTKKYNHVKKFLPKAKKEYKAGSF</sequence>
<evidence type="ECO:0000313" key="5">
    <source>
        <dbReference type="Proteomes" id="UP000283325"/>
    </source>
</evidence>